<dbReference type="EMBL" id="CACRXK020001418">
    <property type="protein sequence ID" value="CAB3989006.1"/>
    <property type="molecule type" value="Genomic_DNA"/>
</dbReference>
<name>A0A7D9DNI8_PARCT</name>
<accession>A0A7D9DNI8</accession>
<dbReference type="PANTHER" id="PTHR46791">
    <property type="entry name" value="EXPRESSED PROTEIN"/>
    <property type="match status" value="1"/>
</dbReference>
<comment type="caution">
    <text evidence="1">The sequence shown here is derived from an EMBL/GenBank/DDBJ whole genome shotgun (WGS) entry which is preliminary data.</text>
</comment>
<sequence length="110" mass="12663">MLGTFKSTVKIRLAMYSLSVRQKYSDITNEYLDEQVSQVLELFPNCGYSQMLGHLAARGLCVKEMGVRESMHRVDPNGVLLRTLESRIIQRRGIMYTRLERFTTSMGIIN</sequence>
<protein>
    <submittedName>
        <fullName evidence="1">Uncharacterized protein</fullName>
    </submittedName>
</protein>
<evidence type="ECO:0000313" key="1">
    <source>
        <dbReference type="EMBL" id="CAB3989006.1"/>
    </source>
</evidence>
<dbReference type="AlphaFoldDB" id="A0A7D9DNI8"/>
<dbReference type="OrthoDB" id="2686689at2759"/>
<proteinExistence type="predicted"/>
<organism evidence="1 2">
    <name type="scientific">Paramuricea clavata</name>
    <name type="common">Red gorgonian</name>
    <name type="synonym">Violescent sea-whip</name>
    <dbReference type="NCBI Taxonomy" id="317549"/>
    <lineage>
        <taxon>Eukaryota</taxon>
        <taxon>Metazoa</taxon>
        <taxon>Cnidaria</taxon>
        <taxon>Anthozoa</taxon>
        <taxon>Octocorallia</taxon>
        <taxon>Malacalcyonacea</taxon>
        <taxon>Plexauridae</taxon>
        <taxon>Paramuricea</taxon>
    </lineage>
</organism>
<dbReference type="Proteomes" id="UP001152795">
    <property type="component" value="Unassembled WGS sequence"/>
</dbReference>
<keyword evidence="2" id="KW-1185">Reference proteome</keyword>
<dbReference type="PANTHER" id="PTHR46791:SF5">
    <property type="entry name" value="CLR5 DOMAIN-CONTAINING PROTEIN-RELATED"/>
    <property type="match status" value="1"/>
</dbReference>
<reference evidence="1" key="1">
    <citation type="submission" date="2020-04" db="EMBL/GenBank/DDBJ databases">
        <authorList>
            <person name="Alioto T."/>
            <person name="Alioto T."/>
            <person name="Gomez Garrido J."/>
        </authorList>
    </citation>
    <scope>NUCLEOTIDE SEQUENCE</scope>
    <source>
        <strain evidence="1">A484AB</strain>
    </source>
</reference>
<evidence type="ECO:0000313" key="2">
    <source>
        <dbReference type="Proteomes" id="UP001152795"/>
    </source>
</evidence>
<gene>
    <name evidence="1" type="ORF">PACLA_8A053071</name>
</gene>